<dbReference type="InterPro" id="IPR037294">
    <property type="entry name" value="ABC_BtuC-like"/>
</dbReference>
<dbReference type="SUPFAM" id="SSF81345">
    <property type="entry name" value="ABC transporter involved in vitamin B12 uptake, BtuC"/>
    <property type="match status" value="1"/>
</dbReference>
<evidence type="ECO:0000256" key="4">
    <source>
        <dbReference type="ARBA" id="ARBA00022475"/>
    </source>
</evidence>
<dbReference type="AlphaFoldDB" id="A0A561R9K2"/>
<feature type="transmembrane region" description="Helical" evidence="8">
    <location>
        <begin position="121"/>
        <end position="146"/>
    </location>
</feature>
<dbReference type="FunFam" id="1.10.3470.10:FF:000001">
    <property type="entry name" value="Vitamin B12 ABC transporter permease BtuC"/>
    <property type="match status" value="1"/>
</dbReference>
<evidence type="ECO:0000256" key="8">
    <source>
        <dbReference type="SAM" id="Phobius"/>
    </source>
</evidence>
<evidence type="ECO:0000256" key="7">
    <source>
        <dbReference type="ARBA" id="ARBA00023136"/>
    </source>
</evidence>
<dbReference type="Gene3D" id="1.10.3470.10">
    <property type="entry name" value="ABC transporter involved in vitamin B12 uptake, BtuC"/>
    <property type="match status" value="1"/>
</dbReference>
<name>A0A561R9K2_9HYPH</name>
<gene>
    <name evidence="9" type="ORF">FHW37_1011111</name>
</gene>
<feature type="transmembrane region" description="Helical" evidence="8">
    <location>
        <begin position="36"/>
        <end position="56"/>
    </location>
</feature>
<accession>A0A561R9K2</accession>
<organism evidence="9 10">
    <name type="scientific">Neorhizobium alkalisoli</name>
    <dbReference type="NCBI Taxonomy" id="528178"/>
    <lineage>
        <taxon>Bacteria</taxon>
        <taxon>Pseudomonadati</taxon>
        <taxon>Pseudomonadota</taxon>
        <taxon>Alphaproteobacteria</taxon>
        <taxon>Hyphomicrobiales</taxon>
        <taxon>Rhizobiaceae</taxon>
        <taxon>Rhizobium/Agrobacterium group</taxon>
        <taxon>Neorhizobium</taxon>
    </lineage>
</organism>
<feature type="transmembrane region" description="Helical" evidence="8">
    <location>
        <begin position="152"/>
        <end position="174"/>
    </location>
</feature>
<keyword evidence="7 8" id="KW-0472">Membrane</keyword>
<dbReference type="InterPro" id="IPR000522">
    <property type="entry name" value="ABC_transptr_permease_BtuC"/>
</dbReference>
<feature type="transmembrane region" description="Helical" evidence="8">
    <location>
        <begin position="87"/>
        <end position="109"/>
    </location>
</feature>
<dbReference type="GO" id="GO:0022857">
    <property type="term" value="F:transmembrane transporter activity"/>
    <property type="evidence" value="ECO:0007669"/>
    <property type="project" value="InterPro"/>
</dbReference>
<protein>
    <submittedName>
        <fullName evidence="9">Iron complex transport system permease protein</fullName>
    </submittedName>
</protein>
<evidence type="ECO:0000256" key="1">
    <source>
        <dbReference type="ARBA" id="ARBA00004651"/>
    </source>
</evidence>
<dbReference type="PANTHER" id="PTHR30472">
    <property type="entry name" value="FERRIC ENTEROBACTIN TRANSPORT SYSTEM PERMEASE PROTEIN"/>
    <property type="match status" value="1"/>
</dbReference>
<reference evidence="9 10" key="1">
    <citation type="submission" date="2019-06" db="EMBL/GenBank/DDBJ databases">
        <title>Sorghum-associated microbial communities from plants grown in Nebraska, USA.</title>
        <authorList>
            <person name="Schachtman D."/>
        </authorList>
    </citation>
    <scope>NUCLEOTIDE SEQUENCE [LARGE SCALE GENOMIC DNA]</scope>
    <source>
        <strain evidence="9 10">1225</strain>
    </source>
</reference>
<dbReference type="EMBL" id="VIWP01000001">
    <property type="protein sequence ID" value="TWF59305.1"/>
    <property type="molecule type" value="Genomic_DNA"/>
</dbReference>
<evidence type="ECO:0000313" key="9">
    <source>
        <dbReference type="EMBL" id="TWF59305.1"/>
    </source>
</evidence>
<evidence type="ECO:0000256" key="2">
    <source>
        <dbReference type="ARBA" id="ARBA00007935"/>
    </source>
</evidence>
<dbReference type="CDD" id="cd06550">
    <property type="entry name" value="TM_ABC_iron-siderophores_like"/>
    <property type="match status" value="1"/>
</dbReference>
<comment type="similarity">
    <text evidence="2">Belongs to the binding-protein-dependent transport system permease family. FecCD subfamily.</text>
</comment>
<evidence type="ECO:0000256" key="5">
    <source>
        <dbReference type="ARBA" id="ARBA00022692"/>
    </source>
</evidence>
<comment type="caution">
    <text evidence="9">The sequence shown here is derived from an EMBL/GenBank/DDBJ whole genome shotgun (WGS) entry which is preliminary data.</text>
</comment>
<keyword evidence="3" id="KW-0813">Transport</keyword>
<dbReference type="GO" id="GO:0033214">
    <property type="term" value="P:siderophore-iron import into cell"/>
    <property type="evidence" value="ECO:0007669"/>
    <property type="project" value="TreeGrafter"/>
</dbReference>
<evidence type="ECO:0000256" key="3">
    <source>
        <dbReference type="ARBA" id="ARBA00022448"/>
    </source>
</evidence>
<dbReference type="GO" id="GO:0005886">
    <property type="term" value="C:plasma membrane"/>
    <property type="evidence" value="ECO:0007669"/>
    <property type="project" value="UniProtKB-SubCell"/>
</dbReference>
<feature type="transmembrane region" description="Helical" evidence="8">
    <location>
        <begin position="276"/>
        <end position="300"/>
    </location>
</feature>
<feature type="transmembrane region" description="Helical" evidence="8">
    <location>
        <begin position="231"/>
        <end position="255"/>
    </location>
</feature>
<keyword evidence="10" id="KW-1185">Reference proteome</keyword>
<dbReference type="Pfam" id="PF01032">
    <property type="entry name" value="FecCD"/>
    <property type="match status" value="1"/>
</dbReference>
<proteinExistence type="inferred from homology"/>
<keyword evidence="6 8" id="KW-1133">Transmembrane helix</keyword>
<dbReference type="PANTHER" id="PTHR30472:SF25">
    <property type="entry name" value="ABC TRANSPORTER PERMEASE PROTEIN MJ0876-RELATED"/>
    <property type="match status" value="1"/>
</dbReference>
<keyword evidence="5 8" id="KW-0812">Transmembrane</keyword>
<evidence type="ECO:0000313" key="10">
    <source>
        <dbReference type="Proteomes" id="UP000320653"/>
    </source>
</evidence>
<feature type="transmembrane region" description="Helical" evidence="8">
    <location>
        <begin position="186"/>
        <end position="207"/>
    </location>
</feature>
<sequence length="369" mass="38864">MKNSVALKAASTAPARHAGVRGDGFEQTKAAYRGLLVWRTTVIAVLVVMLIASFVFDLTTGVSGMSVGDLVHGILHPSDMAATDRVIIWNVRLPFSIMALLVGASLALAGAEMQTVLNNPLASPFTLGVASAAALGASTVIVFHISFAWISYNWLISAAAFLFAFCSVLLLDALSRLRAASMETMVLLGIALVFSCNAIVLLFQLVATEDVLQQLVFWSVGSLARATWDKVAILAVALVIVVPLSFGSSSALTALRMGEERAISFGIDVKRLRYFSLLRISVLSAMAVAFVGTIGFIGLVGPHIARLLVGEDQRFTLPVSTLVGALLLSLSSIASKTVLPGMIVPVGIVTALVGVPVFVALIFKGRPGR</sequence>
<comment type="subcellular location">
    <subcellularLocation>
        <location evidence="1">Cell membrane</location>
        <topology evidence="1">Multi-pass membrane protein</topology>
    </subcellularLocation>
</comment>
<dbReference type="Proteomes" id="UP000320653">
    <property type="component" value="Unassembled WGS sequence"/>
</dbReference>
<dbReference type="RefSeq" id="WP_246690673.1">
    <property type="nucleotide sequence ID" value="NZ_VIWP01000001.1"/>
</dbReference>
<evidence type="ECO:0000256" key="6">
    <source>
        <dbReference type="ARBA" id="ARBA00022989"/>
    </source>
</evidence>
<keyword evidence="4" id="KW-1003">Cell membrane</keyword>
<feature type="transmembrane region" description="Helical" evidence="8">
    <location>
        <begin position="342"/>
        <end position="363"/>
    </location>
</feature>